<feature type="chain" id="PRO_5036306630" description="acid phosphatase" evidence="4">
    <location>
        <begin position="17"/>
        <end position="459"/>
    </location>
</feature>
<evidence type="ECO:0000313" key="6">
    <source>
        <dbReference type="EMBL" id="RDW28481.1"/>
    </source>
</evidence>
<evidence type="ECO:0000313" key="8">
    <source>
        <dbReference type="Proteomes" id="UP000256601"/>
    </source>
</evidence>
<dbReference type="Pfam" id="PF04185">
    <property type="entry name" value="Phosphoesterase"/>
    <property type="match status" value="1"/>
</dbReference>
<dbReference type="eggNOG" id="ENOG502QSRP">
    <property type="taxonomic scope" value="Eukaryota"/>
</dbReference>
<dbReference type="InterPro" id="IPR017850">
    <property type="entry name" value="Alkaline_phosphatase_core_sf"/>
</dbReference>
<dbReference type="PANTHER" id="PTHR31956">
    <property type="entry name" value="NON-SPECIFIC PHOSPHOLIPASE C4-RELATED"/>
    <property type="match status" value="1"/>
</dbReference>
<dbReference type="GO" id="GO:0009395">
    <property type="term" value="P:phospholipid catabolic process"/>
    <property type="evidence" value="ECO:0007669"/>
    <property type="project" value="TreeGrafter"/>
</dbReference>
<proteinExistence type="predicted"/>
<gene>
    <name evidence="6" type="ORF">B0I71DRAFT_127392</name>
    <name evidence="5" type="ORF">YALI1_B12295g</name>
</gene>
<protein>
    <recommendedName>
        <fullName evidence="2">acid phosphatase</fullName>
        <ecNumber evidence="2">3.1.3.2</ecNumber>
    </recommendedName>
</protein>
<evidence type="ECO:0000256" key="1">
    <source>
        <dbReference type="ARBA" id="ARBA00000032"/>
    </source>
</evidence>
<reference evidence="5 7" key="1">
    <citation type="journal article" date="2016" name="PLoS ONE">
        <title>Sequence Assembly of Yarrowia lipolytica Strain W29/CLIB89 Shows Transposable Element Diversity.</title>
        <authorList>
            <person name="Magnan C."/>
            <person name="Yu J."/>
            <person name="Chang I."/>
            <person name="Jahn E."/>
            <person name="Kanomata Y."/>
            <person name="Wu J."/>
            <person name="Zeller M."/>
            <person name="Oakes M."/>
            <person name="Baldi P."/>
            <person name="Sandmeyer S."/>
        </authorList>
    </citation>
    <scope>NUCLEOTIDE SEQUENCE [LARGE SCALE GENOMIC DNA]</scope>
    <source>
        <strain evidence="5">CLIB89</strain>
        <strain evidence="7">CLIB89(W29)</strain>
    </source>
</reference>
<dbReference type="VEuPathDB" id="FungiDB:YALI0_B09163g"/>
<evidence type="ECO:0000313" key="7">
    <source>
        <dbReference type="Proteomes" id="UP000182444"/>
    </source>
</evidence>
<keyword evidence="3" id="KW-0378">Hydrolase</keyword>
<keyword evidence="4" id="KW-0732">Signal</keyword>
<evidence type="ECO:0000256" key="2">
    <source>
        <dbReference type="ARBA" id="ARBA00012646"/>
    </source>
</evidence>
<dbReference type="OMA" id="EHIPYAG"/>
<evidence type="ECO:0000313" key="5">
    <source>
        <dbReference type="EMBL" id="AOW01449.1"/>
    </source>
</evidence>
<sequence length="459" mass="49669">MQLTLVIAALASLVTAQSPSLDTQALYGNRPTWSKYDPPLATIVADAAKAPTNSFAGKQVVPGKAFDKFYQIWLENTDYDKASEQADMQWFMTQGITLTNYWAQTHPSSPNYVAAVGGSYFGSYDNSYRLLPESVPTVADLLETKDISWGEYQEDQPYTGFTGYNFSRQSDYADAYVRKHNPLVFYETVTNYPNRLANIKNFTEFDKDVAANALPQWAFITPNMTNDAHDTDIEFAGKWARGWLEPLLNNEEFMKNNLIILTFDENDTYSKKNTILAILLGGAIPEHLKGTTDHTYYNHYSNIATCEANWELPHLGRGDVDANVFKFIADDLNIPVAEFDTTNQYNNFSAPGFFSDKSLGVGRPQLNATGAGGARILPALLEVFADASDVNGTGSAATFFNRAANNNSTGGNSTVVSPSITGSAAPSASATVSSGQANGAAAAGVSLGAAVVGAVALFI</sequence>
<dbReference type="EMBL" id="CP017554">
    <property type="protein sequence ID" value="AOW01449.1"/>
    <property type="molecule type" value="Genomic_DNA"/>
</dbReference>
<dbReference type="RefSeq" id="XP_500671.2">
    <property type="nucleotide sequence ID" value="XM_500671.2"/>
</dbReference>
<name>A0A1D8N764_YARLL</name>
<dbReference type="PANTHER" id="PTHR31956:SF8">
    <property type="entry name" value="ACID PHOSPHATASE PHOA (AFU_ORTHOLOGUE AFUA_1G03570)"/>
    <property type="match status" value="1"/>
</dbReference>
<dbReference type="GeneID" id="2907298"/>
<dbReference type="Proteomes" id="UP000256601">
    <property type="component" value="Unassembled WGS sequence"/>
</dbReference>
<dbReference type="InterPro" id="IPR007312">
    <property type="entry name" value="Phosphoesterase"/>
</dbReference>
<dbReference type="Proteomes" id="UP000182444">
    <property type="component" value="Chromosome 1B"/>
</dbReference>
<dbReference type="KEGG" id="yli:2907298"/>
<dbReference type="OrthoDB" id="5135119at2759"/>
<dbReference type="VEuPathDB" id="FungiDB:YALI1_B12295g"/>
<dbReference type="EC" id="3.1.3.2" evidence="2"/>
<comment type="catalytic activity">
    <reaction evidence="1">
        <text>a phosphate monoester + H2O = an alcohol + phosphate</text>
        <dbReference type="Rhea" id="RHEA:15017"/>
        <dbReference type="ChEBI" id="CHEBI:15377"/>
        <dbReference type="ChEBI" id="CHEBI:30879"/>
        <dbReference type="ChEBI" id="CHEBI:43474"/>
        <dbReference type="ChEBI" id="CHEBI:67140"/>
        <dbReference type="EC" id="3.1.3.2"/>
    </reaction>
</comment>
<feature type="signal peptide" evidence="4">
    <location>
        <begin position="1"/>
        <end position="16"/>
    </location>
</feature>
<dbReference type="AlphaFoldDB" id="A0A1D8N764"/>
<evidence type="ECO:0000256" key="3">
    <source>
        <dbReference type="ARBA" id="ARBA00022801"/>
    </source>
</evidence>
<dbReference type="EMBL" id="KZ858952">
    <property type="protein sequence ID" value="RDW28481.1"/>
    <property type="molecule type" value="Genomic_DNA"/>
</dbReference>
<reference evidence="6 8" key="2">
    <citation type="submission" date="2018-07" db="EMBL/GenBank/DDBJ databases">
        <title>Draft Genome Assemblies for Five Robust Yarrowia lipolytica Strains Exhibiting High Lipid Production and Pentose Sugar Utilization and Sugar Alcohol Secretion from Undetoxified Lignocellulosic Biomass Hydrolysates.</title>
        <authorList>
            <consortium name="DOE Joint Genome Institute"/>
            <person name="Walker C."/>
            <person name="Ryu S."/>
            <person name="Na H."/>
            <person name="Zane M."/>
            <person name="LaButti K."/>
            <person name="Lipzen A."/>
            <person name="Haridas S."/>
            <person name="Barry K."/>
            <person name="Grigoriev I.V."/>
            <person name="Quarterman J."/>
            <person name="Slininger P."/>
            <person name="Dien B."/>
            <person name="Trinh C.T."/>
        </authorList>
    </citation>
    <scope>NUCLEOTIDE SEQUENCE [LARGE SCALE GENOMIC DNA]</scope>
    <source>
        <strain evidence="6 8">YB392</strain>
    </source>
</reference>
<dbReference type="FunFam" id="3.40.720.10:FF:000043">
    <property type="entry name" value="Acid phosphatase PHOa"/>
    <property type="match status" value="1"/>
</dbReference>
<organism evidence="5 7">
    <name type="scientific">Yarrowia lipolytica</name>
    <name type="common">Candida lipolytica</name>
    <dbReference type="NCBI Taxonomy" id="4952"/>
    <lineage>
        <taxon>Eukaryota</taxon>
        <taxon>Fungi</taxon>
        <taxon>Dikarya</taxon>
        <taxon>Ascomycota</taxon>
        <taxon>Saccharomycotina</taxon>
        <taxon>Dipodascomycetes</taxon>
        <taxon>Dipodascales</taxon>
        <taxon>Dipodascales incertae sedis</taxon>
        <taxon>Yarrowia</taxon>
    </lineage>
</organism>
<dbReference type="Gene3D" id="3.40.720.10">
    <property type="entry name" value="Alkaline Phosphatase, subunit A"/>
    <property type="match status" value="1"/>
</dbReference>
<accession>A0A1D8N764</accession>
<dbReference type="GO" id="GO:0003993">
    <property type="term" value="F:acid phosphatase activity"/>
    <property type="evidence" value="ECO:0007669"/>
    <property type="project" value="UniProtKB-EC"/>
</dbReference>
<evidence type="ECO:0000256" key="4">
    <source>
        <dbReference type="SAM" id="SignalP"/>
    </source>
</evidence>